<feature type="transmembrane region" description="Helical" evidence="9">
    <location>
        <begin position="3128"/>
        <end position="3145"/>
    </location>
</feature>
<keyword evidence="6 9" id="KW-0472">Membrane</keyword>
<dbReference type="Pfam" id="PF02415">
    <property type="entry name" value="Chlam_PMP"/>
    <property type="match status" value="1"/>
</dbReference>
<feature type="region of interest" description="Disordered" evidence="8">
    <location>
        <begin position="3737"/>
        <end position="3756"/>
    </location>
</feature>
<dbReference type="OMA" id="ISIMCEG"/>
<dbReference type="OrthoDB" id="10035969at2759"/>
<evidence type="ECO:0000256" key="8">
    <source>
        <dbReference type="SAM" id="MobiDB-lite"/>
    </source>
</evidence>
<evidence type="ECO:0000256" key="5">
    <source>
        <dbReference type="ARBA" id="ARBA00022729"/>
    </source>
</evidence>
<dbReference type="PANTHER" id="PTHR11319:SF35">
    <property type="entry name" value="OUTER MEMBRANE PROTEIN PMPC-RELATED"/>
    <property type="match status" value="1"/>
</dbReference>
<keyword evidence="11" id="KW-1185">Reference proteome</keyword>
<sequence>MITDITGLMINASKLNMRLIKVQKDHLNNQDQQVETFIKFKNISLEQIKLYDGTNLIQFDAPNTQVFIEDVILQSIEINEGAFKTAFIEIKALKSLHIQNLRSYNMIQNSKIDIENAAALIFGDQLQNDFSLTVVNADIKLMEEDPIEPQVYLYPLFFLTSLNNTISVNLQNSSFQNQVSTKSAILHLQSEYMSILNIYNNQFLQIKTRYNGGAIYCKNCRIDQFEMNQFSYISAQNGGVIYIDNPISQTIEFIDNQLNNIQPVEKGGFIFIDDTYQTSGKLRVEIRSRNLDMINFQLIGGTLGSFLYYQSSRSLDFVLENVQILWSYEQTQVEGYFLYSDQQKQTELESEEFQQIDQINQDMNLIVKMRNVNSQGFGIVRQGGIVLVKNEVDNFYIDIIDSSIDSMYTTMDGWQDNINGTGIFCHAHYSIHLLIDNSEFSNFRNELGSGGFMYLEAPITIIQLKYSEFMRIGSQKAGGLAMIVSNQESSIDVNNCFFEYCGRNSIGGGLFYVQGPTAQLVVKNQTVINNILQENGGLIFFDTQNSSVIIDDCIFKDVCFYEEKVSLIYMQGLTNYVQISNLTFSNELDERDSLLFGQIYMGGTLENIVTIKQSQFINIRGISNGGLLYLNAKNQMIQFDGLSVLSSDNTQYGGIIYSHSTTTNLTFNCRNSTFSHIQAIQLGSFIYLNESANPQIFINITETNYSIVDLLNPEEDYDTYAQSTNYGLKESYGILVGGLFFLQQGTGQIYSEKNTFKGIITTQPVSVFYIPKYFTLIDKSSLYIQVEGLAGIYYCDSCSITLDQIKVVSMQVRNASLMIAINTADVLIMNSVFKFCYAYDYAGLILANGTGNQRIRIINSYVGSIFADNLGGMIYAENKDIEILLDNNEFYEIQPSFNGGLIYVAQAKIVNISNNVISYLTVRTEGQIIYSEYQGLIFHLENNSMSNPVVENYYKFIYKYFRQNGGFYPYRGSLIYLKNAELVKSVNNTFLSYTIAKQGSIFQLHDSKQFYDENSFYILLASDQGGAFYLQNIQFISFFNSTFDNITTVTGGLIYSIDNKNISIQNCSFKDILALQKSGFIYIDNVNNYHETSYLYIDGNNQNEITNVRSEKENGFIYLNDPNINVKLQNFKITSIKAGLNGGLFYIDRAKSVFIDNIEVIEIQSLSKGGVMYSLAQNVDIVVQNSIFKQSLLIGYNKTLIRQEFVSTDFDPRTWSGGAFYLKDTIVEIKIRNISVDNVCNTYQGGVYYLENAQLNDQDSNYYRNFGYQGGFAYCLNCTLKLTRLNFDNQSAIYGGIVFSEDYSQVDFTDCTFQNSYVLYGGGLLYAEYGLTLEYPLITSQLIFNGLTSINNFNSDDYSAGFHLLNPKFDILMNSSAITLSDFYSNGFGNVFYIESANLIEIDKIIVRNVTSQARYGSFLYSISSDTQIIIQNTEINCQNSQQNQNEQEYLENSKGQRGGAISIENGMIPLISKNNVFSYCQNAYEGGVFRLSRSELQDFNSTYSNNSAAQGGAIYCYRCRLNITESNFTNLLALEGSAFYIKEYDPTLQSTFGQQLWFNSSMSLQSKVDLNQNCGGTITFDEDETDKNELQLRIANIKAYNLSTNIAGAFVCSKQSLLNLEIDGISVHKTQSEISGGMFLMNQIFSITIKNSIFKNFEAFTLGSFMAVMYQDYTVKLINNTFIQKYNELDEESQILIQVPVGMFYLPYSKVVISTNNKYQKIEQAIKCGVFQLIYGNFQELGSVYEDITVQNQGGAICLDQTSAKILNTLFQRITATDGGALVILNQNTLLEVYDSKFSEILVSNQGGIAYFSKEQFLLQLQKQIQLFQNCTFENITTLKRASGFYFNDFIFEAVRIISCKFSRMQGEQTGIFDINQGSGQIIIERDQNIGESIFQDFLAYDLIDASSSLYYSNSEYVSLQLTDTLIQCSTFSSSSLLVSQLKRLVGAIKIASSQQGIKSIRNIFRNCLNVTEGAIFYIQDSILVEDSSDFYNNSADNGGILGCTGCNAQLSNSNLHDNFAQAGGLFVLFESYDIVITDVIMTKITATKKGGVFFVNQIQEFSNWKNNILIQNCHNIDFISAQEGGFLYSQSFDLNLTINNSTFLDIHASSNGGLFSINKGFSFHLKDVFIDRVTSLKSQLVTSIAPLKNFSLENCNIICDINYNGDSSQELDRIDPQYSKVGVFNFLNAEGIYIFNSKFQKCASQNEGGVFQLSKVTYFYDFQSKYIQNSAIFGGVFHISQSGVYLHKSEFQDNQAFRGGCIQIGYDSFLQINSVKFSNNKAYSQAGVMYVQSRSYFHAQNSIFSSNFANDSSVILDSNFRGNGNLNVKGYSNRGSFIFISLDVKLYIKNSYFTRGYAIQGGAIYISGDSQIVIVKSSFIENQASKLGGAIYAEGFSALNITGDSKILNNLAGNADDIYVANSDGIFSLDQVLFDNPGARGSLIVNDVQVYFNNVIMRNIGLKQVEKQQGAGALMISMIDLRKTGDLELTDYHIKDSTFKNNEGIAGGSLYLDNIYGMLIDNSTFLQNKAVVTNNENFKLTNGSGGAIYFDCNQYTLKCQLTISNKSKFQGNIAQIQGGVLHWTNIEPIVDKSVIFEKNFAFIYGNNISCFAQNLIKIDKIKYDTIKRIFSSESQLRILQLVVSSQETIEQLRENQKSFDTMSNIPKQQSGGEIQPFYLALMDKYNQIVTADSTNKIRLVINVTNSQNYRYPPIIEGDSTFYLSYGLAEIKDIAFAGTPGANYSISLLTEAIDKTKKSNQQYMISQAIDQIDFKLEISLRECEVGEQFTSGGKCVQCPDGLSFSLIKMDEPGNCQSCPTAKAICYGGTNIGPKLGYWRKNNQTSNFVRCLNSQSCLGMIPPENNPIGTCLKGYQGVLCQDCEFGYSRTDNNYCSKCPEPYLNILRLFAVFLLAVMIVKEFYDGVRPVAQSSNQIISVDCFLDKEFKGANLAQDRAFFQKLVILSVSPLMMVLLVVAFWKIYFAVTKRSSSQETGKIVASTIILLFLAHPNIVQYMFNNFRCLNIDGDDRVENDLEVMCWSYFHNYISYFIAAPSILVWGIGIPFFALIILVKFKSKLDQKFFRERNYGVVAQALIVLIFYIIFLLITTKLHPFSNLNLNELESLSLITSMLTIYCGLYFITDIPEQWIKNEPELKNFLILTTELKLFFFSVIIIGNLVFFTHWIQKMFGELQFKLMSKLPKLYIFLCMCNNSYKFNQQLNQLRIKDENDNLHDEFDRTLRQLKEIYSNGKLMLNQKSVEKLQVILNPDHLLKQLSKAKTIDEQQVQSSQVQVPEKKQLRRQRQRNINRILNETFIEKNLISSDISQKDSSPITTSFNESSSFQKQQMYSSLQKLHYLSTDKCNEESKTFDTRNFLQISKDLKDMRIADSTHKLLVNQDQSIEFESDQCEVKDIVKVTKNLKRVNQFKTSDINVLPQNQKLKAQSNTDVIKSYGIEFPMMQLNIPDKQHESPFKGQEKMISKYQEKINRIQLIRGSPQKQAEIILANQSISQKGFHPKLDDDLGNLIIPNFQKILDESDYTEDESERDQNIIILHQSLKEMANDQNIVIKPRKQSTKKIKESFKKKNTSNQSFLRELSIYEQSKDSFDTSSLRLRESQTLKSKNLPLGKKVTLKQQDELIEITNSIEYQSKMQLSETQTQKMALEVSIANPQNESNQLLNDLLVQDIADEQQASNLELEKVGFFQQNKYGTLILSDNSVSSLNSIDIENQINSHSVKDNNEGEEFQNKDQQQQVK</sequence>
<keyword evidence="5" id="KW-0732">Signal</keyword>
<evidence type="ECO:0000256" key="3">
    <source>
        <dbReference type="ARBA" id="ARBA00004613"/>
    </source>
</evidence>
<evidence type="ECO:0000256" key="6">
    <source>
        <dbReference type="ARBA" id="ARBA00023136"/>
    </source>
</evidence>
<comment type="subcellular location">
    <subcellularLocation>
        <location evidence="1">Cell envelope</location>
    </subcellularLocation>
    <subcellularLocation>
        <location evidence="2">Cell outer membrane</location>
    </subcellularLocation>
    <subcellularLocation>
        <location evidence="3">Secreted</location>
    </subcellularLocation>
</comment>
<evidence type="ECO:0000256" key="7">
    <source>
        <dbReference type="ARBA" id="ARBA00023237"/>
    </source>
</evidence>
<feature type="transmembrane region" description="Helical" evidence="9">
    <location>
        <begin position="2962"/>
        <end position="2986"/>
    </location>
</feature>
<reference evidence="10 11" key="1">
    <citation type="submission" date="2014-06" db="EMBL/GenBank/DDBJ databases">
        <authorList>
            <person name="Swart Estienne"/>
        </authorList>
    </citation>
    <scope>NUCLEOTIDE SEQUENCE [LARGE SCALE GENOMIC DNA]</scope>
    <source>
        <strain evidence="10 11">130c</strain>
    </source>
</reference>
<keyword evidence="9" id="KW-0812">Transmembrane</keyword>
<gene>
    <name evidence="10" type="primary">Contig9578.g10251</name>
    <name evidence="10" type="ORF">STYLEM_7583</name>
</gene>
<keyword evidence="7" id="KW-0998">Cell outer membrane</keyword>
<name>A0A078ACN9_STYLE</name>
<feature type="transmembrane region" description="Helical" evidence="9">
    <location>
        <begin position="2998"/>
        <end position="3018"/>
    </location>
</feature>
<feature type="transmembrane region" description="Helical" evidence="9">
    <location>
        <begin position="3166"/>
        <end position="3186"/>
    </location>
</feature>
<proteinExistence type="predicted"/>
<keyword evidence="4" id="KW-0964">Secreted</keyword>
<protein>
    <submittedName>
        <fullName evidence="10">Uncharacterized protein</fullName>
    </submittedName>
</protein>
<dbReference type="SUPFAM" id="SSF51126">
    <property type="entry name" value="Pectin lyase-like"/>
    <property type="match status" value="4"/>
</dbReference>
<feature type="transmembrane region" description="Helical" evidence="9">
    <location>
        <begin position="3047"/>
        <end position="3073"/>
    </location>
</feature>
<dbReference type="InParanoid" id="A0A078ACN9"/>
<evidence type="ECO:0000256" key="2">
    <source>
        <dbReference type="ARBA" id="ARBA00004442"/>
    </source>
</evidence>
<evidence type="ECO:0000313" key="10">
    <source>
        <dbReference type="EMBL" id="CDW78603.1"/>
    </source>
</evidence>
<dbReference type="InterPro" id="IPR003368">
    <property type="entry name" value="POMP_repeat"/>
</dbReference>
<dbReference type="Proteomes" id="UP000039865">
    <property type="component" value="Unassembled WGS sequence"/>
</dbReference>
<accession>A0A078ACN9</accession>
<dbReference type="PANTHER" id="PTHR11319">
    <property type="entry name" value="G PROTEIN-COUPLED RECEPTOR-RELATED"/>
    <property type="match status" value="1"/>
</dbReference>
<dbReference type="InterPro" id="IPR011050">
    <property type="entry name" value="Pectin_lyase_fold/virulence"/>
</dbReference>
<organism evidence="10 11">
    <name type="scientific">Stylonychia lemnae</name>
    <name type="common">Ciliate</name>
    <dbReference type="NCBI Taxonomy" id="5949"/>
    <lineage>
        <taxon>Eukaryota</taxon>
        <taxon>Sar</taxon>
        <taxon>Alveolata</taxon>
        <taxon>Ciliophora</taxon>
        <taxon>Intramacronucleata</taxon>
        <taxon>Spirotrichea</taxon>
        <taxon>Stichotrichia</taxon>
        <taxon>Sporadotrichida</taxon>
        <taxon>Oxytrichidae</taxon>
        <taxon>Stylonychinae</taxon>
        <taxon>Stylonychia</taxon>
    </lineage>
</organism>
<evidence type="ECO:0000256" key="1">
    <source>
        <dbReference type="ARBA" id="ARBA00004196"/>
    </source>
</evidence>
<feature type="transmembrane region" description="Helical" evidence="9">
    <location>
        <begin position="3089"/>
        <end position="3108"/>
    </location>
</feature>
<dbReference type="GO" id="GO:0005576">
    <property type="term" value="C:extracellular region"/>
    <property type="evidence" value="ECO:0007669"/>
    <property type="project" value="UniProtKB-SubCell"/>
</dbReference>
<evidence type="ECO:0000256" key="4">
    <source>
        <dbReference type="ARBA" id="ARBA00022525"/>
    </source>
</evidence>
<dbReference type="NCBIfam" id="TIGR01376">
    <property type="entry name" value="POMP_repeat"/>
    <property type="match status" value="1"/>
</dbReference>
<evidence type="ECO:0000256" key="9">
    <source>
        <dbReference type="SAM" id="Phobius"/>
    </source>
</evidence>
<evidence type="ECO:0000313" key="11">
    <source>
        <dbReference type="Proteomes" id="UP000039865"/>
    </source>
</evidence>
<dbReference type="EMBL" id="CCKQ01007243">
    <property type="protein sequence ID" value="CDW78603.1"/>
    <property type="molecule type" value="Genomic_DNA"/>
</dbReference>
<keyword evidence="9" id="KW-1133">Transmembrane helix</keyword>